<reference evidence="5" key="1">
    <citation type="submission" date="2016-09" db="EMBL/GenBank/DDBJ databases">
        <authorList>
            <person name="Gulvik C.A."/>
        </authorList>
    </citation>
    <scope>NUCLEOTIDE SEQUENCE [LARGE SCALE GENOMIC DNA]</scope>
    <source>
        <strain evidence="5">DSM 23328</strain>
    </source>
</reference>
<feature type="domain" description="WxL" evidence="3">
    <location>
        <begin position="30"/>
        <end position="257"/>
    </location>
</feature>
<dbReference type="AlphaFoldDB" id="A0A1E5GHC8"/>
<keyword evidence="2" id="KW-0732">Signal</keyword>
<comment type="caution">
    <text evidence="4">The sequence shown here is derived from an EMBL/GenBank/DDBJ whole genome shotgun (WGS) entry which is preliminary data.</text>
</comment>
<evidence type="ECO:0000256" key="2">
    <source>
        <dbReference type="SAM" id="SignalP"/>
    </source>
</evidence>
<dbReference type="RefSeq" id="WP_069645943.1">
    <property type="nucleotide sequence ID" value="NZ_MIJZ01000012.1"/>
</dbReference>
<proteinExistence type="predicted"/>
<dbReference type="EMBL" id="MIJZ01000012">
    <property type="protein sequence ID" value="OEG12112.1"/>
    <property type="molecule type" value="Genomic_DNA"/>
</dbReference>
<protein>
    <recommendedName>
        <fullName evidence="3">WxL domain-containing protein</fullName>
    </recommendedName>
</protein>
<feature type="chain" id="PRO_5009177537" description="WxL domain-containing protein" evidence="2">
    <location>
        <begin position="25"/>
        <end position="260"/>
    </location>
</feature>
<evidence type="ECO:0000313" key="5">
    <source>
        <dbReference type="Proteomes" id="UP000094068"/>
    </source>
</evidence>
<dbReference type="OrthoDB" id="2356942at2"/>
<gene>
    <name evidence="4" type="ORF">BCR21_07700</name>
</gene>
<feature type="region of interest" description="Disordered" evidence="1">
    <location>
        <begin position="28"/>
        <end position="79"/>
    </location>
</feature>
<dbReference type="Proteomes" id="UP000094068">
    <property type="component" value="Unassembled WGS sequence"/>
</dbReference>
<feature type="compositionally biased region" description="Gly residues" evidence="1">
    <location>
        <begin position="54"/>
        <end position="66"/>
    </location>
</feature>
<sequence>MKKTAILALCLISTGILGAKSVQAEEEFSAKATTDATVTLEADNGGNEGEKPTGPGGGDGGDGGGEIDPTDPGEGVVDPEMTTSLRLSLLTAFDFGEIKMSGNTQDYTAKLPKLNFVEGGLKERPNFAQVTDNRGNNAGWTLTAKISDQFNNKTSVLTGSTITLDNGWAQAQSADNAAKPTVAKPVILTSDDDVLIAGAEENTGMGTWNILYGTLLESDKETLGDAATSVHLTIPGSIKKTAGKYTAKIEWTLNNTPLTN</sequence>
<evidence type="ECO:0000256" key="1">
    <source>
        <dbReference type="SAM" id="MobiDB-lite"/>
    </source>
</evidence>
<dbReference type="Pfam" id="PF13731">
    <property type="entry name" value="WxL"/>
    <property type="match status" value="1"/>
</dbReference>
<feature type="signal peptide" evidence="2">
    <location>
        <begin position="1"/>
        <end position="24"/>
    </location>
</feature>
<evidence type="ECO:0000259" key="3">
    <source>
        <dbReference type="Pfam" id="PF13731"/>
    </source>
</evidence>
<name>A0A1E5GHC8_9ENTE</name>
<organism evidence="4 5">
    <name type="scientific">Enterococcus ureasiticus</name>
    <dbReference type="NCBI Taxonomy" id="903984"/>
    <lineage>
        <taxon>Bacteria</taxon>
        <taxon>Bacillati</taxon>
        <taxon>Bacillota</taxon>
        <taxon>Bacilli</taxon>
        <taxon>Lactobacillales</taxon>
        <taxon>Enterococcaceae</taxon>
        <taxon>Enterococcus</taxon>
    </lineage>
</organism>
<keyword evidence="5" id="KW-1185">Reference proteome</keyword>
<dbReference type="InterPro" id="IPR027994">
    <property type="entry name" value="WxL_dom"/>
</dbReference>
<dbReference type="STRING" id="903984.BCR21_07700"/>
<accession>A0A1E5GHC8</accession>
<evidence type="ECO:0000313" key="4">
    <source>
        <dbReference type="EMBL" id="OEG12112.1"/>
    </source>
</evidence>